<reference evidence="6 7" key="1">
    <citation type="submission" date="2020-03" db="EMBL/GenBank/DDBJ databases">
        <title>Complete genome sequences of two sulfur-disproportionating bacterial strains T55J and Mzg5.</title>
        <authorList>
            <person name="Umezawa K."/>
            <person name="Kojima H."/>
            <person name="Kato Y."/>
            <person name="Fukui M."/>
        </authorList>
    </citation>
    <scope>NUCLEOTIDE SEQUENCE [LARGE SCALE GENOMIC DNA]</scope>
    <source>
        <strain evidence="6 7">T55J</strain>
    </source>
</reference>
<dbReference type="InterPro" id="IPR000055">
    <property type="entry name" value="Restrct_endonuc_typeI_TRD"/>
</dbReference>
<name>A0A7G1GZY5_9BACT</name>
<organism evidence="6 7">
    <name type="scientific">Dissulfurispira thermophila</name>
    <dbReference type="NCBI Taxonomy" id="2715679"/>
    <lineage>
        <taxon>Bacteria</taxon>
        <taxon>Pseudomonadati</taxon>
        <taxon>Nitrospirota</taxon>
        <taxon>Thermodesulfovibrionia</taxon>
        <taxon>Thermodesulfovibrionales</taxon>
        <taxon>Dissulfurispiraceae</taxon>
        <taxon>Dissulfurispira</taxon>
    </lineage>
</organism>
<evidence type="ECO:0000256" key="1">
    <source>
        <dbReference type="ARBA" id="ARBA00010923"/>
    </source>
</evidence>
<evidence type="ECO:0000256" key="2">
    <source>
        <dbReference type="ARBA" id="ARBA00022747"/>
    </source>
</evidence>
<evidence type="ECO:0000259" key="5">
    <source>
        <dbReference type="Pfam" id="PF01420"/>
    </source>
</evidence>
<comment type="similarity">
    <text evidence="1">Belongs to the type-I restriction system S methylase family.</text>
</comment>
<dbReference type="Gene3D" id="3.90.220.20">
    <property type="entry name" value="DNA methylase specificity domains"/>
    <property type="match status" value="2"/>
</dbReference>
<dbReference type="KEGG" id="dtp:JZK55_03680"/>
<dbReference type="PANTHER" id="PTHR43140:SF1">
    <property type="entry name" value="TYPE I RESTRICTION ENZYME ECOKI SPECIFICITY SUBUNIT"/>
    <property type="match status" value="1"/>
</dbReference>
<dbReference type="InterPro" id="IPR044946">
    <property type="entry name" value="Restrct_endonuc_typeI_TRD_sf"/>
</dbReference>
<dbReference type="InterPro" id="IPR051212">
    <property type="entry name" value="Type-I_RE_S_subunit"/>
</dbReference>
<evidence type="ECO:0000313" key="6">
    <source>
        <dbReference type="EMBL" id="BCB95446.1"/>
    </source>
</evidence>
<keyword evidence="2" id="KW-0680">Restriction system</keyword>
<dbReference type="GO" id="GO:0003677">
    <property type="term" value="F:DNA binding"/>
    <property type="evidence" value="ECO:0007669"/>
    <property type="project" value="UniProtKB-KW"/>
</dbReference>
<proteinExistence type="inferred from homology"/>
<keyword evidence="3" id="KW-0238">DNA-binding</keyword>
<dbReference type="EMBL" id="AP022873">
    <property type="protein sequence ID" value="BCB95446.1"/>
    <property type="molecule type" value="Genomic_DNA"/>
</dbReference>
<accession>A0A7G1GZY5</accession>
<dbReference type="SUPFAM" id="SSF116734">
    <property type="entry name" value="DNA methylase specificity domain"/>
    <property type="match status" value="2"/>
</dbReference>
<dbReference type="GO" id="GO:0009307">
    <property type="term" value="P:DNA restriction-modification system"/>
    <property type="evidence" value="ECO:0007669"/>
    <property type="project" value="UniProtKB-KW"/>
</dbReference>
<dbReference type="PANTHER" id="PTHR43140">
    <property type="entry name" value="TYPE-1 RESTRICTION ENZYME ECOKI SPECIFICITY PROTEIN"/>
    <property type="match status" value="1"/>
</dbReference>
<keyword evidence="7" id="KW-1185">Reference proteome</keyword>
<evidence type="ECO:0000256" key="3">
    <source>
        <dbReference type="ARBA" id="ARBA00023125"/>
    </source>
</evidence>
<dbReference type="AlphaFoldDB" id="A0A7G1GZY5"/>
<feature type="domain" description="Type I restriction modification DNA specificity" evidence="5">
    <location>
        <begin position="234"/>
        <end position="390"/>
    </location>
</feature>
<feature type="domain" description="Type I restriction modification DNA specificity" evidence="5">
    <location>
        <begin position="25"/>
        <end position="176"/>
    </location>
</feature>
<dbReference type="RefSeq" id="WP_203472941.1">
    <property type="nucleotide sequence ID" value="NZ_AP022873.1"/>
</dbReference>
<sequence>MITDLKPYPAYKDSGVEWLGEVPAHWEVRRLKNAARVIMGQSPSSNDCSVERIGLPFLQGCAEFGVEYPQPKQFCKAPSKVSPAGAILMSVRAPVGRLNTADQQYGIGRGLCAIVPHPGLHQSRFIRFGVIVCLDGLAVLSTGSTYDAVSVADVAGLRIPLPPLPEQTAIVRFLDWAEQRIRRVIRARQRRFKLLEEYKQALIHQAVTGRIDVRTGQPYPAYKDSGVDWLGEVPEHWEVRRLKNAARVIMGQSPSSNDCSVERIGLPFLQGCAEFGVEYPQPKQFCKAPSKVSPAGAILMSVRAPVGRLNTADQQYGIGRGLCAIVPHPGLHQSRFIRFGVIVCLDGLAVLSTGSTYDAVSVADVAGLRIPLPPLPEQTAIVEYLDAQATKINAAIAAARREIDLLREYRERLIADVVTGKLDVREVAEKLPDEPEEELELIEDEAEEKDVDEIDTLPEEDSDE</sequence>
<feature type="compositionally biased region" description="Acidic residues" evidence="4">
    <location>
        <begin position="434"/>
        <end position="464"/>
    </location>
</feature>
<dbReference type="Pfam" id="PF01420">
    <property type="entry name" value="Methylase_S"/>
    <property type="match status" value="2"/>
</dbReference>
<feature type="region of interest" description="Disordered" evidence="4">
    <location>
        <begin position="428"/>
        <end position="464"/>
    </location>
</feature>
<dbReference type="REBASE" id="446422">
    <property type="entry name" value="S.Nba55ORF3660P"/>
</dbReference>
<evidence type="ECO:0000313" key="7">
    <source>
        <dbReference type="Proteomes" id="UP000516360"/>
    </source>
</evidence>
<gene>
    <name evidence="6" type="ORF">JZK55_03680</name>
</gene>
<protein>
    <recommendedName>
        <fullName evidence="5">Type I restriction modification DNA specificity domain-containing protein</fullName>
    </recommendedName>
</protein>
<evidence type="ECO:0000256" key="4">
    <source>
        <dbReference type="SAM" id="MobiDB-lite"/>
    </source>
</evidence>
<dbReference type="Proteomes" id="UP000516360">
    <property type="component" value="Chromosome"/>
</dbReference>